<keyword evidence="4" id="KW-0964">Secreted</keyword>
<accession>A0A1L9SIV9</accession>
<dbReference type="GO" id="GO:0009277">
    <property type="term" value="C:fungal-type cell wall"/>
    <property type="evidence" value="ECO:0007669"/>
    <property type="project" value="TreeGrafter"/>
</dbReference>
<dbReference type="GO" id="GO:0031505">
    <property type="term" value="P:fungal-type cell wall organization"/>
    <property type="evidence" value="ECO:0007669"/>
    <property type="project" value="TreeGrafter"/>
</dbReference>
<keyword evidence="14" id="KW-1185">Reference proteome</keyword>
<dbReference type="PANTHER" id="PTHR31316:SF0">
    <property type="entry name" value="SECRETED BETA-GLUCOSIDASE SIM1-RELATED"/>
    <property type="match status" value="1"/>
</dbReference>
<evidence type="ECO:0000256" key="9">
    <source>
        <dbReference type="ARBA" id="ARBA00023316"/>
    </source>
</evidence>
<evidence type="ECO:0000256" key="7">
    <source>
        <dbReference type="ARBA" id="ARBA00023277"/>
    </source>
</evidence>
<organism evidence="13 14">
    <name type="scientific">Penicilliopsis zonata CBS 506.65</name>
    <dbReference type="NCBI Taxonomy" id="1073090"/>
    <lineage>
        <taxon>Eukaryota</taxon>
        <taxon>Fungi</taxon>
        <taxon>Dikarya</taxon>
        <taxon>Ascomycota</taxon>
        <taxon>Pezizomycotina</taxon>
        <taxon>Eurotiomycetes</taxon>
        <taxon>Eurotiomycetidae</taxon>
        <taxon>Eurotiales</taxon>
        <taxon>Aspergillaceae</taxon>
        <taxon>Penicilliopsis</taxon>
    </lineage>
</organism>
<dbReference type="EMBL" id="KV878341">
    <property type="protein sequence ID" value="OJJ47023.1"/>
    <property type="molecule type" value="Genomic_DNA"/>
</dbReference>
<dbReference type="Proteomes" id="UP000184188">
    <property type="component" value="Unassembled WGS sequence"/>
</dbReference>
<dbReference type="Pfam" id="PF03856">
    <property type="entry name" value="SUN"/>
    <property type="match status" value="1"/>
</dbReference>
<dbReference type="STRING" id="1073090.A0A1L9SIV9"/>
<dbReference type="OrthoDB" id="5339822at2759"/>
<reference evidence="14" key="1">
    <citation type="journal article" date="2017" name="Genome Biol.">
        <title>Comparative genomics reveals high biological diversity and specific adaptations in the industrially and medically important fungal genus Aspergillus.</title>
        <authorList>
            <person name="de Vries R.P."/>
            <person name="Riley R."/>
            <person name="Wiebenga A."/>
            <person name="Aguilar-Osorio G."/>
            <person name="Amillis S."/>
            <person name="Uchima C.A."/>
            <person name="Anderluh G."/>
            <person name="Asadollahi M."/>
            <person name="Askin M."/>
            <person name="Barry K."/>
            <person name="Battaglia E."/>
            <person name="Bayram O."/>
            <person name="Benocci T."/>
            <person name="Braus-Stromeyer S.A."/>
            <person name="Caldana C."/>
            <person name="Canovas D."/>
            <person name="Cerqueira G.C."/>
            <person name="Chen F."/>
            <person name="Chen W."/>
            <person name="Choi C."/>
            <person name="Clum A."/>
            <person name="Dos Santos R.A."/>
            <person name="Damasio A.R."/>
            <person name="Diallinas G."/>
            <person name="Emri T."/>
            <person name="Fekete E."/>
            <person name="Flipphi M."/>
            <person name="Freyberg S."/>
            <person name="Gallo A."/>
            <person name="Gournas C."/>
            <person name="Habgood R."/>
            <person name="Hainaut M."/>
            <person name="Harispe M.L."/>
            <person name="Henrissat B."/>
            <person name="Hilden K.S."/>
            <person name="Hope R."/>
            <person name="Hossain A."/>
            <person name="Karabika E."/>
            <person name="Karaffa L."/>
            <person name="Karanyi Z."/>
            <person name="Krasevec N."/>
            <person name="Kuo A."/>
            <person name="Kusch H."/>
            <person name="LaButti K."/>
            <person name="Lagendijk E.L."/>
            <person name="Lapidus A."/>
            <person name="Levasseur A."/>
            <person name="Lindquist E."/>
            <person name="Lipzen A."/>
            <person name="Logrieco A.F."/>
            <person name="MacCabe A."/>
            <person name="Maekelae M.R."/>
            <person name="Malavazi I."/>
            <person name="Melin P."/>
            <person name="Meyer V."/>
            <person name="Mielnichuk N."/>
            <person name="Miskei M."/>
            <person name="Molnar A.P."/>
            <person name="Mule G."/>
            <person name="Ngan C.Y."/>
            <person name="Orejas M."/>
            <person name="Orosz E."/>
            <person name="Ouedraogo J.P."/>
            <person name="Overkamp K.M."/>
            <person name="Park H.-S."/>
            <person name="Perrone G."/>
            <person name="Piumi F."/>
            <person name="Punt P.J."/>
            <person name="Ram A.F."/>
            <person name="Ramon A."/>
            <person name="Rauscher S."/>
            <person name="Record E."/>
            <person name="Riano-Pachon D.M."/>
            <person name="Robert V."/>
            <person name="Roehrig J."/>
            <person name="Ruller R."/>
            <person name="Salamov A."/>
            <person name="Salih N.S."/>
            <person name="Samson R.A."/>
            <person name="Sandor E."/>
            <person name="Sanguinetti M."/>
            <person name="Schuetze T."/>
            <person name="Sepcic K."/>
            <person name="Shelest E."/>
            <person name="Sherlock G."/>
            <person name="Sophianopoulou V."/>
            <person name="Squina F.M."/>
            <person name="Sun H."/>
            <person name="Susca A."/>
            <person name="Todd R.B."/>
            <person name="Tsang A."/>
            <person name="Unkles S.E."/>
            <person name="van de Wiele N."/>
            <person name="van Rossen-Uffink D."/>
            <person name="Oliveira J.V."/>
            <person name="Vesth T.C."/>
            <person name="Visser J."/>
            <person name="Yu J.-H."/>
            <person name="Zhou M."/>
            <person name="Andersen M.R."/>
            <person name="Archer D.B."/>
            <person name="Baker S.E."/>
            <person name="Benoit I."/>
            <person name="Brakhage A.A."/>
            <person name="Braus G.H."/>
            <person name="Fischer R."/>
            <person name="Frisvad J.C."/>
            <person name="Goldman G.H."/>
            <person name="Houbraken J."/>
            <person name="Oakley B."/>
            <person name="Pocsi I."/>
            <person name="Scazzocchio C."/>
            <person name="Seiboth B."/>
            <person name="vanKuyk P.A."/>
            <person name="Wortman J."/>
            <person name="Dyer P.S."/>
            <person name="Grigoriev I.V."/>
        </authorList>
    </citation>
    <scope>NUCLEOTIDE SEQUENCE [LARGE SCALE GENOMIC DNA]</scope>
    <source>
        <strain evidence="14">CBS 506.65</strain>
    </source>
</reference>
<keyword evidence="8" id="KW-0326">Glycosidase</keyword>
<protein>
    <recommendedName>
        <fullName evidence="15">SUN domain-containing protein</fullName>
    </recommendedName>
</protein>
<gene>
    <name evidence="13" type="ORF">ASPZODRAFT_64691</name>
</gene>
<evidence type="ECO:0000256" key="11">
    <source>
        <dbReference type="SAM" id="MobiDB-lite"/>
    </source>
</evidence>
<dbReference type="GeneID" id="34615718"/>
<evidence type="ECO:0000313" key="14">
    <source>
        <dbReference type="Proteomes" id="UP000184188"/>
    </source>
</evidence>
<keyword evidence="7" id="KW-0119">Carbohydrate metabolism</keyword>
<dbReference type="RefSeq" id="XP_022581533.1">
    <property type="nucleotide sequence ID" value="XM_022729254.1"/>
</dbReference>
<feature type="chain" id="PRO_5012883069" description="SUN domain-containing protein" evidence="12">
    <location>
        <begin position="20"/>
        <end position="466"/>
    </location>
</feature>
<feature type="compositionally biased region" description="Low complexity" evidence="11">
    <location>
        <begin position="115"/>
        <end position="142"/>
    </location>
</feature>
<dbReference type="GO" id="GO:0009986">
    <property type="term" value="C:cell surface"/>
    <property type="evidence" value="ECO:0007669"/>
    <property type="project" value="TreeGrafter"/>
</dbReference>
<comment type="subcellular location">
    <subcellularLocation>
        <location evidence="1">Secreted</location>
        <location evidence="1">Cell wall</location>
    </subcellularLocation>
</comment>
<proteinExistence type="inferred from homology"/>
<dbReference type="GO" id="GO:0016798">
    <property type="term" value="F:hydrolase activity, acting on glycosyl bonds"/>
    <property type="evidence" value="ECO:0007669"/>
    <property type="project" value="UniProtKB-KW"/>
</dbReference>
<evidence type="ECO:0000256" key="8">
    <source>
        <dbReference type="ARBA" id="ARBA00023295"/>
    </source>
</evidence>
<evidence type="ECO:0008006" key="15">
    <source>
        <dbReference type="Google" id="ProtNLM"/>
    </source>
</evidence>
<feature type="compositionally biased region" description="Pro residues" evidence="11">
    <location>
        <begin position="446"/>
        <end position="455"/>
    </location>
</feature>
<evidence type="ECO:0000256" key="12">
    <source>
        <dbReference type="SAM" id="SignalP"/>
    </source>
</evidence>
<dbReference type="PANTHER" id="PTHR31316">
    <property type="entry name" value="BETA-GLUCOSIDASE-LIKE PROTEIN NCA3, MITOCHONDRIAL-RELATED"/>
    <property type="match status" value="1"/>
</dbReference>
<feature type="signal peptide" evidence="12">
    <location>
        <begin position="1"/>
        <end position="19"/>
    </location>
</feature>
<keyword evidence="6" id="KW-0378">Hydrolase</keyword>
<keyword evidence="3" id="KW-0134">Cell wall</keyword>
<evidence type="ECO:0000256" key="5">
    <source>
        <dbReference type="ARBA" id="ARBA00022729"/>
    </source>
</evidence>
<keyword evidence="10" id="KW-0624">Polysaccharide degradation</keyword>
<evidence type="ECO:0000256" key="3">
    <source>
        <dbReference type="ARBA" id="ARBA00022512"/>
    </source>
</evidence>
<evidence type="ECO:0000256" key="4">
    <source>
        <dbReference type="ARBA" id="ARBA00022525"/>
    </source>
</evidence>
<feature type="compositionally biased region" description="Low complexity" evidence="11">
    <location>
        <begin position="433"/>
        <end position="445"/>
    </location>
</feature>
<sequence length="466" mass="47729">MRFNTLALTLATAGTLAAAQHNHGHRRLHRRADDTVIEYELNGVLVSEAVVCEGIADGTLEWADGIAPSGACESSSATATAASTAAATTVTEIAPAISVGPFSYPATTAAATTTSAQASSGSSTSSSAAAASGTSTSSTSTGIDADFPDGEISCSDFPSDYGAVALDYLGLGGWSGIQYVTISDDVVTEIVTGVSGDSCTSGAMCSYACPAGYQKSQWPSTQGSTGQSVGGIKCKDGKLYLTNSDLSSKLCIPGVGGVYVENTLSEVVAVCRTDYPGTESETIPLSVAAGSTEDLTCPNGTTYYKWEGEVTSAQYYINPKGVSTKTGCQWGTSASDVGNWAPMNMGVGESDGKWLSLFPNTPTTTATLDFNVKIKGDDLSGECYYEDGVFYDADGEVDDGCTVSSSLFVILMLLGTFNASCLAARLTRHAPSASALSSSPAGEGPFPIPPLPPLRSNPFALLQGTT</sequence>
<dbReference type="GO" id="GO:0000272">
    <property type="term" value="P:polysaccharide catabolic process"/>
    <property type="evidence" value="ECO:0007669"/>
    <property type="project" value="UniProtKB-KW"/>
</dbReference>
<dbReference type="VEuPathDB" id="FungiDB:ASPZODRAFT_64691"/>
<evidence type="ECO:0000256" key="10">
    <source>
        <dbReference type="ARBA" id="ARBA00023326"/>
    </source>
</evidence>
<evidence type="ECO:0000256" key="2">
    <source>
        <dbReference type="ARBA" id="ARBA00010579"/>
    </source>
</evidence>
<keyword evidence="5 12" id="KW-0732">Signal</keyword>
<dbReference type="InterPro" id="IPR051526">
    <property type="entry name" value="Beta-Glucosidase_SUN"/>
</dbReference>
<comment type="similarity">
    <text evidence="2">Belongs to the SUN family.</text>
</comment>
<keyword evidence="9" id="KW-0961">Cell wall biogenesis/degradation</keyword>
<dbReference type="InterPro" id="IPR005556">
    <property type="entry name" value="SUN"/>
</dbReference>
<dbReference type="AlphaFoldDB" id="A0A1L9SIV9"/>
<name>A0A1L9SIV9_9EURO</name>
<evidence type="ECO:0000256" key="1">
    <source>
        <dbReference type="ARBA" id="ARBA00004191"/>
    </source>
</evidence>
<feature type="region of interest" description="Disordered" evidence="11">
    <location>
        <begin position="433"/>
        <end position="466"/>
    </location>
</feature>
<feature type="region of interest" description="Disordered" evidence="11">
    <location>
        <begin position="115"/>
        <end position="144"/>
    </location>
</feature>
<evidence type="ECO:0000313" key="13">
    <source>
        <dbReference type="EMBL" id="OJJ47023.1"/>
    </source>
</evidence>
<evidence type="ECO:0000256" key="6">
    <source>
        <dbReference type="ARBA" id="ARBA00022801"/>
    </source>
</evidence>